<dbReference type="Pfam" id="PF10150">
    <property type="entry name" value="RNase_E_G"/>
    <property type="match status" value="1"/>
</dbReference>
<evidence type="ECO:0000256" key="2">
    <source>
        <dbReference type="ARBA" id="ARBA00022723"/>
    </source>
</evidence>
<proteinExistence type="predicted"/>
<dbReference type="InterPro" id="IPR004659">
    <property type="entry name" value="RNase_E/G"/>
</dbReference>
<evidence type="ECO:0000313" key="8">
    <source>
        <dbReference type="Proteomes" id="UP000251075"/>
    </source>
</evidence>
<keyword evidence="3" id="KW-0378">Hydrolase</keyword>
<dbReference type="PANTHER" id="PTHR30001">
    <property type="entry name" value="RIBONUCLEASE"/>
    <property type="match status" value="1"/>
</dbReference>
<dbReference type="GO" id="GO:0046872">
    <property type="term" value="F:metal ion binding"/>
    <property type="evidence" value="ECO:0007669"/>
    <property type="project" value="UniProtKB-KW"/>
</dbReference>
<organism evidence="7 8">
    <name type="scientific">Paramagnetospirillum kuznetsovii</name>
    <dbReference type="NCBI Taxonomy" id="2053833"/>
    <lineage>
        <taxon>Bacteria</taxon>
        <taxon>Pseudomonadati</taxon>
        <taxon>Pseudomonadota</taxon>
        <taxon>Alphaproteobacteria</taxon>
        <taxon>Rhodospirillales</taxon>
        <taxon>Magnetospirillaceae</taxon>
        <taxon>Paramagnetospirillum</taxon>
    </lineage>
</organism>
<dbReference type="OrthoDB" id="9804278at2"/>
<evidence type="ECO:0000259" key="6">
    <source>
        <dbReference type="Pfam" id="PF10150"/>
    </source>
</evidence>
<comment type="cofactor">
    <cofactor evidence="1">
        <name>Mg(2+)</name>
        <dbReference type="ChEBI" id="CHEBI:18420"/>
    </cofactor>
</comment>
<comment type="caution">
    <text evidence="7">The sequence shown here is derived from an EMBL/GenBank/DDBJ whole genome shotgun (WGS) entry which is preliminary data.</text>
</comment>
<dbReference type="GO" id="GO:0016787">
    <property type="term" value="F:hydrolase activity"/>
    <property type="evidence" value="ECO:0007669"/>
    <property type="project" value="UniProtKB-KW"/>
</dbReference>
<keyword evidence="8" id="KW-1185">Reference proteome</keyword>
<dbReference type="InterPro" id="IPR019307">
    <property type="entry name" value="RNA-bd_AU-1/RNase_E/G"/>
</dbReference>
<evidence type="ECO:0000256" key="1">
    <source>
        <dbReference type="ARBA" id="ARBA00001946"/>
    </source>
</evidence>
<dbReference type="GO" id="GO:0004540">
    <property type="term" value="F:RNA nuclease activity"/>
    <property type="evidence" value="ECO:0007669"/>
    <property type="project" value="InterPro"/>
</dbReference>
<dbReference type="GO" id="GO:0006364">
    <property type="term" value="P:rRNA processing"/>
    <property type="evidence" value="ECO:0007669"/>
    <property type="project" value="TreeGrafter"/>
</dbReference>
<dbReference type="Proteomes" id="UP000251075">
    <property type="component" value="Unassembled WGS sequence"/>
</dbReference>
<gene>
    <name evidence="7" type="ORF">CU669_04670</name>
</gene>
<dbReference type="RefSeq" id="WP_112142623.1">
    <property type="nucleotide sequence ID" value="NZ_PGTO01000002.1"/>
</dbReference>
<sequence>MMGIDRIVWSWGPGDSRFALLAGDRLLELRVHRPSMLLGCAFRARVARVEASLDAAFVDLGEGDRPGFLNGAKALGLSEGMSVPVRVKAEAVGAKGPKLVHAPELVGDARRPHPLEMLLAAHPGVSDVAVSDAAALAEARRLFPAARLDRGISLDDEMEAALSPVVGLPCGGRIILEQTAALTAVDVDSGAARPNDANRQAVAEIARQLRLRGIGGQIAVDFVSGPKGTAYKLAAALKKAVVDDPVPTHVFGVSPLGLVELTRERSGASLTELLCRRVNEPSAESVALAGLRRLLVEAEARPGARLALVMAPEALACLARLGEAVAETERRLGRKLVLRPQVGLDQAMIEEIRA</sequence>
<dbReference type="GO" id="GO:0003723">
    <property type="term" value="F:RNA binding"/>
    <property type="evidence" value="ECO:0007669"/>
    <property type="project" value="UniProtKB-KW"/>
</dbReference>
<dbReference type="PANTHER" id="PTHR30001:SF0">
    <property type="entry name" value="RIBONUCLEASE G"/>
    <property type="match status" value="1"/>
</dbReference>
<feature type="domain" description="RNA-binding protein AU-1/Ribonuclease E/G" evidence="6">
    <location>
        <begin position="151"/>
        <end position="265"/>
    </location>
</feature>
<dbReference type="GO" id="GO:0005737">
    <property type="term" value="C:cytoplasm"/>
    <property type="evidence" value="ECO:0007669"/>
    <property type="project" value="TreeGrafter"/>
</dbReference>
<keyword evidence="4" id="KW-0460">Magnesium</keyword>
<accession>A0A364P2W2</accession>
<name>A0A364P2W2_9PROT</name>
<evidence type="ECO:0000256" key="5">
    <source>
        <dbReference type="ARBA" id="ARBA00022884"/>
    </source>
</evidence>
<dbReference type="AlphaFoldDB" id="A0A364P2W2"/>
<keyword evidence="2" id="KW-0479">Metal-binding</keyword>
<keyword evidence="5" id="KW-0694">RNA-binding</keyword>
<evidence type="ECO:0000313" key="7">
    <source>
        <dbReference type="EMBL" id="RAU23425.1"/>
    </source>
</evidence>
<evidence type="ECO:0000256" key="3">
    <source>
        <dbReference type="ARBA" id="ARBA00022801"/>
    </source>
</evidence>
<evidence type="ECO:0000256" key="4">
    <source>
        <dbReference type="ARBA" id="ARBA00022842"/>
    </source>
</evidence>
<reference evidence="7 8" key="1">
    <citation type="submission" date="2017-11" db="EMBL/GenBank/DDBJ databases">
        <title>Draft genome sequence of magnetotactic bacterium Magnetospirillum kuznetsovii LBB-42.</title>
        <authorList>
            <person name="Grouzdev D.S."/>
            <person name="Rysina M.S."/>
            <person name="Baslerov R.V."/>
            <person name="Koziaeva V."/>
        </authorList>
    </citation>
    <scope>NUCLEOTIDE SEQUENCE [LARGE SCALE GENOMIC DNA]</scope>
    <source>
        <strain evidence="7 8">LBB-42</strain>
    </source>
</reference>
<protein>
    <submittedName>
        <fullName evidence="7">Ribonuclease G</fullName>
    </submittedName>
</protein>
<dbReference type="EMBL" id="PGTO01000002">
    <property type="protein sequence ID" value="RAU23425.1"/>
    <property type="molecule type" value="Genomic_DNA"/>
</dbReference>